<dbReference type="Proteomes" id="UP001055811">
    <property type="component" value="Linkage Group LG05"/>
</dbReference>
<sequence length="1170" mass="133440">MVELHEISEGASTSSSTHRRGYDVFLSFRGLDTRNSFTNHLYNALMNANINTFLDDEEIEIGDDLKPELESAIKASRAYVIVLSKNYASSRWCLDELVLILEQRKTSNRIVIPIFYHVEPTHVRKQQSSFGDAMAEHRQRMEAETDANKRNKLAQKIDGWNKALTEVADLKGKDANGRLEVELIDEIVNHIFRRLHIPSRFPLPQLIGMDDSIEFVTSWLNDASSHTTDILTIWGLGGIGKTSLAKYVYASHSHEFDTSSFIKDIDRRINAKYNGMLDVQKQLHDSISKPSSLQLDDDSIYTSMIENIVARKKVFLVLDDIGSLDQLDALLGSNGFHPGSKIIITTKDASLTESSELFKLNGKLRHTKHLLEGLSLTESQKLLCFHAFTHNDPKVGYEVVSGKLVEYCQGHPMAIKVLGRSLHNRDVTYWEGYIHRLKKEHDSPVNNVLRMSYNSLPLENDKELFKHIACFFVGKDKDVTLTILEACDKETRIGITNLIDKYLLSIGYDNELMMHQLVQEMGRLLVHEESLDKPWERSRLWGYDSFNVLKQKKGTGNVLGLGLDMRMFEKEKLHVSLKLTTEALSKMDNLMLLQLNYVPITGPYKNFPEKLRWLCMHGFLLKSIPSDLPLKSLVALEMSYSNITSFGIFYSYPQRLHKGIKQLLGSCSKEKRLLGSLKILNLSFCEQLCSLSGFVQFPALERLILTNCTRLLEVCESIEQCDELVIVDLSYCNKLKKLPRIIGSLKNVKTLLLKGCKLGESRIEIRDQKFFTISLPRSLVRLSLEDNNLSTESFPMDFSSLSMLKELCLDSNRIVSLPNCVRSLPRLEKLSMVNCNMLMSVENPPHTLTYLDLKCYMESSLQKVLFDPKMSQLDFSIIQRPPPSLFEIEGMVKVQPLADVEENLLVGLGWTNPDFLIGRRVKTSYYDGLEESEIQMYYEFGIFSTIYGGEDMPHWITNRNNGPSITFTIPSSPNNFTGLNFCCVVTSCYAFNSGGRVETSSFPTVSYGRLFLPVIIINNITKNLTWIYHHCIDNFYEGCLTLLSYWMFAMNEMECGDQVTITVRNFYYDMDKVVTKECGVSFMYNDGDTDEEEDVLGYKKSWNHIIGGDLTAFQSTTGEYILSRTRMEYRGVSLHGLGFGLYCGQGARFKEKFKFRAFSQRASCIREDTP</sequence>
<gene>
    <name evidence="1" type="ORF">L2E82_29614</name>
</gene>
<evidence type="ECO:0000313" key="1">
    <source>
        <dbReference type="EMBL" id="KAI3739215.1"/>
    </source>
</evidence>
<keyword evidence="2" id="KW-1185">Reference proteome</keyword>
<protein>
    <submittedName>
        <fullName evidence="1">Uncharacterized protein</fullName>
    </submittedName>
</protein>
<proteinExistence type="predicted"/>
<accession>A0ACB9CY41</accession>
<dbReference type="EMBL" id="CM042013">
    <property type="protein sequence ID" value="KAI3739215.1"/>
    <property type="molecule type" value="Genomic_DNA"/>
</dbReference>
<evidence type="ECO:0000313" key="2">
    <source>
        <dbReference type="Proteomes" id="UP001055811"/>
    </source>
</evidence>
<name>A0ACB9CY41_CICIN</name>
<reference evidence="2" key="1">
    <citation type="journal article" date="2022" name="Mol. Ecol. Resour.">
        <title>The genomes of chicory, endive, great burdock and yacon provide insights into Asteraceae palaeo-polyploidization history and plant inulin production.</title>
        <authorList>
            <person name="Fan W."/>
            <person name="Wang S."/>
            <person name="Wang H."/>
            <person name="Wang A."/>
            <person name="Jiang F."/>
            <person name="Liu H."/>
            <person name="Zhao H."/>
            <person name="Xu D."/>
            <person name="Zhang Y."/>
        </authorList>
    </citation>
    <scope>NUCLEOTIDE SEQUENCE [LARGE SCALE GENOMIC DNA]</scope>
    <source>
        <strain evidence="2">cv. Punajuju</strain>
    </source>
</reference>
<organism evidence="1 2">
    <name type="scientific">Cichorium intybus</name>
    <name type="common">Chicory</name>
    <dbReference type="NCBI Taxonomy" id="13427"/>
    <lineage>
        <taxon>Eukaryota</taxon>
        <taxon>Viridiplantae</taxon>
        <taxon>Streptophyta</taxon>
        <taxon>Embryophyta</taxon>
        <taxon>Tracheophyta</taxon>
        <taxon>Spermatophyta</taxon>
        <taxon>Magnoliopsida</taxon>
        <taxon>eudicotyledons</taxon>
        <taxon>Gunneridae</taxon>
        <taxon>Pentapetalae</taxon>
        <taxon>asterids</taxon>
        <taxon>campanulids</taxon>
        <taxon>Asterales</taxon>
        <taxon>Asteraceae</taxon>
        <taxon>Cichorioideae</taxon>
        <taxon>Cichorieae</taxon>
        <taxon>Cichoriinae</taxon>
        <taxon>Cichorium</taxon>
    </lineage>
</organism>
<reference evidence="1 2" key="2">
    <citation type="journal article" date="2022" name="Mol. Ecol. Resour.">
        <title>The genomes of chicory, endive, great burdock and yacon provide insights into Asteraceae paleo-polyploidization history and plant inulin production.</title>
        <authorList>
            <person name="Fan W."/>
            <person name="Wang S."/>
            <person name="Wang H."/>
            <person name="Wang A."/>
            <person name="Jiang F."/>
            <person name="Liu H."/>
            <person name="Zhao H."/>
            <person name="Xu D."/>
            <person name="Zhang Y."/>
        </authorList>
    </citation>
    <scope>NUCLEOTIDE SEQUENCE [LARGE SCALE GENOMIC DNA]</scope>
    <source>
        <strain evidence="2">cv. Punajuju</strain>
        <tissue evidence="1">Leaves</tissue>
    </source>
</reference>
<comment type="caution">
    <text evidence="1">The sequence shown here is derived from an EMBL/GenBank/DDBJ whole genome shotgun (WGS) entry which is preliminary data.</text>
</comment>